<dbReference type="EMBL" id="JAPFFF010000012">
    <property type="protein sequence ID" value="KAK8876640.1"/>
    <property type="molecule type" value="Genomic_DNA"/>
</dbReference>
<dbReference type="Pfam" id="PF00248">
    <property type="entry name" value="Aldo_ket_red"/>
    <property type="match status" value="1"/>
</dbReference>
<protein>
    <recommendedName>
        <fullName evidence="1">NADP-dependent oxidoreductase domain-containing protein</fullName>
    </recommendedName>
</protein>
<feature type="domain" description="NADP-dependent oxidoreductase" evidence="1">
    <location>
        <begin position="10"/>
        <end position="294"/>
    </location>
</feature>
<reference evidence="2 3" key="1">
    <citation type="submission" date="2024-04" db="EMBL/GenBank/DDBJ databases">
        <title>Tritrichomonas musculus Genome.</title>
        <authorList>
            <person name="Alves-Ferreira E."/>
            <person name="Grigg M."/>
            <person name="Lorenzi H."/>
            <person name="Galac M."/>
        </authorList>
    </citation>
    <scope>NUCLEOTIDE SEQUENCE [LARGE SCALE GENOMIC DNA]</scope>
    <source>
        <strain evidence="2 3">EAF2021</strain>
    </source>
</reference>
<dbReference type="InterPro" id="IPR020471">
    <property type="entry name" value="AKR"/>
</dbReference>
<accession>A0ABR2JHB0</accession>
<dbReference type="PROSITE" id="PS00062">
    <property type="entry name" value="ALDOKETO_REDUCTASE_2"/>
    <property type="match status" value="1"/>
</dbReference>
<organism evidence="2 3">
    <name type="scientific">Tritrichomonas musculus</name>
    <dbReference type="NCBI Taxonomy" id="1915356"/>
    <lineage>
        <taxon>Eukaryota</taxon>
        <taxon>Metamonada</taxon>
        <taxon>Parabasalia</taxon>
        <taxon>Tritrichomonadida</taxon>
        <taxon>Tritrichomonadidae</taxon>
        <taxon>Tritrichomonas</taxon>
    </lineage>
</organism>
<dbReference type="Proteomes" id="UP001470230">
    <property type="component" value="Unassembled WGS sequence"/>
</dbReference>
<dbReference type="Gene3D" id="3.20.20.100">
    <property type="entry name" value="NADP-dependent oxidoreductase domain"/>
    <property type="match status" value="1"/>
</dbReference>
<dbReference type="PROSITE" id="PS00798">
    <property type="entry name" value="ALDOKETO_REDUCTASE_1"/>
    <property type="match status" value="1"/>
</dbReference>
<proteinExistence type="predicted"/>
<evidence type="ECO:0000313" key="2">
    <source>
        <dbReference type="EMBL" id="KAK8876640.1"/>
    </source>
</evidence>
<gene>
    <name evidence="2" type="ORF">M9Y10_006858</name>
</gene>
<dbReference type="PRINTS" id="PR00069">
    <property type="entry name" value="ALDKETRDTASE"/>
</dbReference>
<comment type="caution">
    <text evidence="2">The sequence shown here is derived from an EMBL/GenBank/DDBJ whole genome shotgun (WGS) entry which is preliminary data.</text>
</comment>
<dbReference type="SUPFAM" id="SSF51430">
    <property type="entry name" value="NAD(P)-linked oxidoreductase"/>
    <property type="match status" value="1"/>
</dbReference>
<dbReference type="PROSITE" id="PS00063">
    <property type="entry name" value="ALDOKETO_REDUCTASE_3"/>
    <property type="match status" value="1"/>
</dbReference>
<dbReference type="InterPro" id="IPR023210">
    <property type="entry name" value="NADP_OxRdtase_dom"/>
</dbReference>
<evidence type="ECO:0000259" key="1">
    <source>
        <dbReference type="Pfam" id="PF00248"/>
    </source>
</evidence>
<keyword evidence="3" id="KW-1185">Reference proteome</keyword>
<dbReference type="PANTHER" id="PTHR11732">
    <property type="entry name" value="ALDO/KETO REDUCTASE"/>
    <property type="match status" value="1"/>
</dbReference>
<name>A0ABR2JHB0_9EUKA</name>
<dbReference type="InterPro" id="IPR018170">
    <property type="entry name" value="Aldo/ket_reductase_CS"/>
</dbReference>
<sequence>MECLAKPDFLGFGTWQCSNEEAKSAVYCAIKAGYRHLDCAFEYLNEPGIGEGIKQAISEKLVKRNELWVTTKLWNTFHKPELVEYQCRKSLKNLQLDYLDAFIIHWPLSFVHRNDDDLYPRDDQQHIIYDQGYTLYDTWCEMEKLVQKGLVKHIGLSNFTILAMQDLLSKAKIKPFVHEIEVHPYLQNEKVIHYSQSHGMTILAYSPLGGNYSYGPLKGQKTPCLNEKAVIEIAKAHSKSSAQVILRWHLQKYAKNDLYCVLPKSSVEDRIVQNSKIFDFELTENEMEAINNLDRNLRLNDAGAVWWGVPTFD</sequence>
<dbReference type="PIRSF" id="PIRSF000097">
    <property type="entry name" value="AKR"/>
    <property type="match status" value="1"/>
</dbReference>
<evidence type="ECO:0000313" key="3">
    <source>
        <dbReference type="Proteomes" id="UP001470230"/>
    </source>
</evidence>
<dbReference type="InterPro" id="IPR036812">
    <property type="entry name" value="NAD(P)_OxRdtase_dom_sf"/>
</dbReference>